<accession>A0A1H6JS67</accession>
<proteinExistence type="predicted"/>
<dbReference type="Proteomes" id="UP000198988">
    <property type="component" value="Unassembled WGS sequence"/>
</dbReference>
<organism evidence="1 2">
    <name type="scientific">Bathymodiolus azoricus thioautotrophic gill symbiont</name>
    <dbReference type="NCBI Taxonomy" id="235205"/>
    <lineage>
        <taxon>Bacteria</taxon>
        <taxon>Pseudomonadati</taxon>
        <taxon>Pseudomonadota</taxon>
        <taxon>Gammaproteobacteria</taxon>
        <taxon>sulfur-oxidizing symbionts</taxon>
    </lineage>
</organism>
<dbReference type="EMBL" id="CDSC02000051">
    <property type="protein sequence ID" value="SEH62032.1"/>
    <property type="molecule type" value="Genomic_DNA"/>
</dbReference>
<dbReference type="AlphaFoldDB" id="A0A1H6JS67"/>
<protein>
    <submittedName>
        <fullName evidence="1">Uncharacterized protein</fullName>
    </submittedName>
</protein>
<gene>
    <name evidence="1" type="ORF">BAZSYMA_ACONTIG00454_3</name>
</gene>
<evidence type="ECO:0000313" key="2">
    <source>
        <dbReference type="Proteomes" id="UP000198988"/>
    </source>
</evidence>
<sequence length="58" mass="6244">MLFSRPPVVETCLIDLALTESGNLLLSICMSDNLAPISCKELSKNNLVSVLKILLGVL</sequence>
<name>A0A1H6JS67_9GAMM</name>
<evidence type="ECO:0000313" key="1">
    <source>
        <dbReference type="EMBL" id="SEH62032.1"/>
    </source>
</evidence>
<reference evidence="2" key="1">
    <citation type="submission" date="2016-06" db="EMBL/GenBank/DDBJ databases">
        <authorList>
            <person name="Petersen J."/>
            <person name="Sayavedra L."/>
        </authorList>
    </citation>
    <scope>NUCLEOTIDE SEQUENCE [LARGE SCALE GENOMIC DNA]</scope>
    <source>
        <strain evidence="2">BazSymA</strain>
    </source>
</reference>